<evidence type="ECO:0000313" key="4">
    <source>
        <dbReference type="Proteomes" id="UP000664357"/>
    </source>
</evidence>
<protein>
    <recommendedName>
        <fullName evidence="2">YcxB-like C-terminal domain-containing protein</fullName>
    </recommendedName>
</protein>
<dbReference type="InterPro" id="IPR025588">
    <property type="entry name" value="YcxB-like_C"/>
</dbReference>
<accession>A0ABV0ESG0</accession>
<evidence type="ECO:0000259" key="2">
    <source>
        <dbReference type="Pfam" id="PF14317"/>
    </source>
</evidence>
<keyword evidence="1" id="KW-0812">Transmembrane</keyword>
<feature type="transmembrane region" description="Helical" evidence="1">
    <location>
        <begin position="31"/>
        <end position="52"/>
    </location>
</feature>
<sequence>MIEVSSQLTKEEWIHFNEMYRSYASKAARKWVLVGMVLFSFLLLWLGIGLLRDLYFTFHMADFPWSFTLVSLAFQLYGSRMLLMFLCLVFFLYYLYRIYVLFSTSYVRKKVGKSFKESQGSRVQLTDQSIGTYSDTIDLRLNWDQITKVITTNEVITLFGTDPQCIVISKRTLSEEKIQQVDKKIERCFSGTMVRL</sequence>
<organism evidence="3 4">
    <name type="scientific">Candidatus Enterococcus ferrettii</name>
    <dbReference type="NCBI Taxonomy" id="2815324"/>
    <lineage>
        <taxon>Bacteria</taxon>
        <taxon>Bacillati</taxon>
        <taxon>Bacillota</taxon>
        <taxon>Bacilli</taxon>
        <taxon>Lactobacillales</taxon>
        <taxon>Enterococcaceae</taxon>
        <taxon>Enterococcus</taxon>
    </lineage>
</organism>
<gene>
    <name evidence="3" type="ORF">JZO67_003555</name>
</gene>
<dbReference type="EMBL" id="JAFREL020000003">
    <property type="protein sequence ID" value="MEO1771574.1"/>
    <property type="molecule type" value="Genomic_DNA"/>
</dbReference>
<comment type="caution">
    <text evidence="3">The sequence shown here is derived from an EMBL/GenBank/DDBJ whole genome shotgun (WGS) entry which is preliminary data.</text>
</comment>
<dbReference type="Pfam" id="PF14317">
    <property type="entry name" value="YcxB"/>
    <property type="match status" value="1"/>
</dbReference>
<feature type="transmembrane region" description="Helical" evidence="1">
    <location>
        <begin position="72"/>
        <end position="96"/>
    </location>
</feature>
<keyword evidence="1" id="KW-0472">Membrane</keyword>
<dbReference type="Proteomes" id="UP000664357">
    <property type="component" value="Unassembled WGS sequence"/>
</dbReference>
<keyword evidence="4" id="KW-1185">Reference proteome</keyword>
<reference evidence="3 4" key="1">
    <citation type="submission" date="2021-03" db="EMBL/GenBank/DDBJ databases">
        <authorList>
            <person name="Gilmore M.S."/>
            <person name="Schwartzman J."/>
            <person name="Van Tyne D."/>
            <person name="Martin M."/>
            <person name="Earl A.M."/>
            <person name="Manson A.L."/>
            <person name="Straub T."/>
            <person name="Salamzade R."/>
            <person name="Saavedra J."/>
            <person name="Lebreton F."/>
            <person name="Prichula J."/>
            <person name="Schaufler K."/>
            <person name="Gaca A."/>
            <person name="Sgardioli B."/>
            <person name="Wagenaar J."/>
            <person name="Strong T."/>
        </authorList>
    </citation>
    <scope>NUCLEOTIDE SEQUENCE [LARGE SCALE GENOMIC DNA]</scope>
    <source>
        <strain evidence="3 4">665A</strain>
    </source>
</reference>
<reference evidence="3 4" key="2">
    <citation type="submission" date="2024-02" db="EMBL/GenBank/DDBJ databases">
        <title>The Genome Sequence of Enterococcus sp. DIV0159.</title>
        <authorList>
            <person name="Earl A."/>
            <person name="Manson A."/>
            <person name="Gilmore M."/>
            <person name="Sanders J."/>
            <person name="Shea T."/>
            <person name="Howe W."/>
            <person name="Livny J."/>
            <person name="Cuomo C."/>
            <person name="Neafsey D."/>
            <person name="Birren B."/>
        </authorList>
    </citation>
    <scope>NUCLEOTIDE SEQUENCE [LARGE SCALE GENOMIC DNA]</scope>
    <source>
        <strain evidence="3 4">665A</strain>
    </source>
</reference>
<name>A0ABV0ESG0_9ENTE</name>
<keyword evidence="1" id="KW-1133">Transmembrane helix</keyword>
<proteinExistence type="predicted"/>
<evidence type="ECO:0000256" key="1">
    <source>
        <dbReference type="SAM" id="Phobius"/>
    </source>
</evidence>
<feature type="domain" description="YcxB-like C-terminal" evidence="2">
    <location>
        <begin position="125"/>
        <end position="184"/>
    </location>
</feature>
<evidence type="ECO:0000313" key="3">
    <source>
        <dbReference type="EMBL" id="MEO1771574.1"/>
    </source>
</evidence>